<dbReference type="Proteomes" id="UP000317036">
    <property type="component" value="Unassembled WGS sequence"/>
</dbReference>
<dbReference type="EMBL" id="VNJI01000073">
    <property type="protein sequence ID" value="TVY01009.1"/>
    <property type="molecule type" value="Genomic_DNA"/>
</dbReference>
<proteinExistence type="predicted"/>
<feature type="chain" id="PRO_5039554750" evidence="2">
    <location>
        <begin position="24"/>
        <end position="197"/>
    </location>
</feature>
<accession>A0A559JMB3</accession>
<feature type="compositionally biased region" description="Basic and acidic residues" evidence="1">
    <location>
        <begin position="136"/>
        <end position="155"/>
    </location>
</feature>
<feature type="region of interest" description="Disordered" evidence="1">
    <location>
        <begin position="122"/>
        <end position="185"/>
    </location>
</feature>
<comment type="caution">
    <text evidence="3">The sequence shown here is derived from an EMBL/GenBank/DDBJ whole genome shotgun (WGS) entry which is preliminary data.</text>
</comment>
<name>A0A559JMB3_9BACL</name>
<feature type="signal peptide" evidence="2">
    <location>
        <begin position="1"/>
        <end position="23"/>
    </location>
</feature>
<reference evidence="3 4" key="1">
    <citation type="submission" date="2019-07" db="EMBL/GenBank/DDBJ databases">
        <authorList>
            <person name="Kim J."/>
        </authorList>
    </citation>
    <scope>NUCLEOTIDE SEQUENCE [LARGE SCALE GENOMIC DNA]</scope>
    <source>
        <strain evidence="3 4">JC52</strain>
    </source>
</reference>
<keyword evidence="2" id="KW-0732">Signal</keyword>
<sequence length="197" mass="22081">MTNRLKQILICCSLLLVSGCGVSEQWTSTEQQPSVAKAAPAEHDVLSLNERQMVLLFKALIQIDRKEGLAFTRSQAEALLPIIRKNSTNGELTQTDQSNILAMLNSGQKRFYDEMQERLRTRMENAGVDPSSKSFSSEDRDRMIKEFERERKELGKQASPPRSPTGDGDLTDKSTMQGGGKNVEQQLIELLEARVHS</sequence>
<dbReference type="OrthoDB" id="2599751at2"/>
<dbReference type="AlphaFoldDB" id="A0A559JMB3"/>
<gene>
    <name evidence="3" type="ORF">FPZ49_32985</name>
</gene>
<keyword evidence="4" id="KW-1185">Reference proteome</keyword>
<dbReference type="RefSeq" id="WP_144854586.1">
    <property type="nucleotide sequence ID" value="NZ_VNJI01000073.1"/>
</dbReference>
<evidence type="ECO:0000256" key="1">
    <source>
        <dbReference type="SAM" id="MobiDB-lite"/>
    </source>
</evidence>
<evidence type="ECO:0000313" key="4">
    <source>
        <dbReference type="Proteomes" id="UP000317036"/>
    </source>
</evidence>
<evidence type="ECO:0000256" key="2">
    <source>
        <dbReference type="SAM" id="SignalP"/>
    </source>
</evidence>
<evidence type="ECO:0000313" key="3">
    <source>
        <dbReference type="EMBL" id="TVY01009.1"/>
    </source>
</evidence>
<protein>
    <submittedName>
        <fullName evidence="3">Uncharacterized protein</fullName>
    </submittedName>
</protein>
<dbReference type="PROSITE" id="PS51257">
    <property type="entry name" value="PROKAR_LIPOPROTEIN"/>
    <property type="match status" value="1"/>
</dbReference>
<organism evidence="3 4">
    <name type="scientific">Paenibacillus cremeus</name>
    <dbReference type="NCBI Taxonomy" id="2163881"/>
    <lineage>
        <taxon>Bacteria</taxon>
        <taxon>Bacillati</taxon>
        <taxon>Bacillota</taxon>
        <taxon>Bacilli</taxon>
        <taxon>Bacillales</taxon>
        <taxon>Paenibacillaceae</taxon>
        <taxon>Paenibacillus</taxon>
    </lineage>
</organism>